<gene>
    <name evidence="1" type="primary">17</name>
    <name evidence="1" type="ORF">SEA_MOLLYMUR_17</name>
</gene>
<proteinExistence type="predicted"/>
<keyword evidence="2" id="KW-1185">Reference proteome</keyword>
<dbReference type="EMBL" id="MK977705">
    <property type="protein sequence ID" value="QDF15378.1"/>
    <property type="molecule type" value="Genomic_DNA"/>
</dbReference>
<dbReference type="RefSeq" id="YP_010666989.1">
    <property type="nucleotide sequence ID" value="NC_070948.1"/>
</dbReference>
<name>A0A4Y6E9X3_9CAUD</name>
<accession>A0A4Y6E9X3</accession>
<dbReference type="Proteomes" id="UP000319811">
    <property type="component" value="Segment"/>
</dbReference>
<sequence length="136" mass="14786">MTDIAVRTTYEGFSDNHAWVYADIGKQVSRRTITLDATKFDKATDYPKGFVPSGVPLGKVTATELYAPFDESATDGTEDFEGFLWTYTDIVDGQEVAVTAIWDGPGTIRENKLPKAATAALKTAVAAHGRFKFVTA</sequence>
<protein>
    <submittedName>
        <fullName evidence="1">Capsid decoration protein</fullName>
    </submittedName>
</protein>
<reference evidence="1 2" key="1">
    <citation type="submission" date="2019-05" db="EMBL/GenBank/DDBJ databases">
        <authorList>
            <person name="Murphy M.E."/>
            <person name="Alvaro L.E."/>
            <person name="Baker K.N."/>
            <person name="Baxter I.S."/>
            <person name="Brown M.R."/>
            <person name="Driscoll K.D."/>
            <person name="Elrubaie J.M."/>
            <person name="Feith S.L."/>
            <person name="Indihar D.F."/>
            <person name="Knoch V.T."/>
            <person name="Koirtyohann K.M."/>
            <person name="Kratz M.A."/>
            <person name="Lear A.H."/>
            <person name="Lindblom K.E."/>
            <person name="Marcus E.R."/>
            <person name="Sensor R."/>
            <person name="Sherman S.J."/>
            <person name="Swift V.R."/>
            <person name="White K.E."/>
            <person name="Wills S.J."/>
            <person name="Gatt S.M."/>
            <person name="Lohbauer S.A."/>
            <person name="Power T.R."/>
            <person name="Rosales K.A."/>
            <person name="Sisson B.M."/>
            <person name="Isern S."/>
            <person name="Michael S.F."/>
            <person name="Monti D.L."/>
            <person name="Garlena R.A."/>
            <person name="Russell D.A."/>
            <person name="Pope W.H."/>
            <person name="Jacobs-Sera D."/>
            <person name="Hatfull G.F."/>
        </authorList>
    </citation>
    <scope>NUCLEOTIDE SEQUENCE [LARGE SCALE GENOMIC DNA]</scope>
</reference>
<dbReference type="KEGG" id="vg:77943099"/>
<dbReference type="Pfam" id="PF02924">
    <property type="entry name" value="HDPD"/>
    <property type="match status" value="1"/>
</dbReference>
<dbReference type="GeneID" id="77943099"/>
<dbReference type="InterPro" id="IPR004195">
    <property type="entry name" value="Head_decoration_D"/>
</dbReference>
<evidence type="ECO:0000313" key="1">
    <source>
        <dbReference type="EMBL" id="QDF15378.1"/>
    </source>
</evidence>
<organism evidence="1 2">
    <name type="scientific">Gordonia phage Mollymur</name>
    <dbReference type="NCBI Taxonomy" id="2590895"/>
    <lineage>
        <taxon>Viruses</taxon>
        <taxon>Duplodnaviria</taxon>
        <taxon>Heunggongvirae</taxon>
        <taxon>Uroviricota</taxon>
        <taxon>Caudoviricetes</taxon>
        <taxon>Mollymurvirus</taxon>
        <taxon>Mollymurvirus mollymur</taxon>
    </lineage>
</organism>
<evidence type="ECO:0000313" key="2">
    <source>
        <dbReference type="Proteomes" id="UP000319811"/>
    </source>
</evidence>